<comment type="caution">
    <text evidence="2">The sequence shown here is derived from an EMBL/GenBank/DDBJ whole genome shotgun (WGS) entry which is preliminary data.</text>
</comment>
<evidence type="ECO:0000256" key="1">
    <source>
        <dbReference type="SAM" id="Phobius"/>
    </source>
</evidence>
<sequence length="56" mass="6073">MLHHWDRATHLFYGGIFLANAMLFAAFAVRPVHDAFFRPRPGAADGGDRGGAKFGG</sequence>
<keyword evidence="1" id="KW-1133">Transmembrane helix</keyword>
<keyword evidence="3" id="KW-1185">Reference proteome</keyword>
<dbReference type="EMBL" id="JBGLYH010000036">
    <property type="protein sequence ID" value="MEZ7197596.1"/>
    <property type="molecule type" value="Genomic_DNA"/>
</dbReference>
<name>A0ABV4K3P5_9BACT</name>
<gene>
    <name evidence="2" type="ORF">AB6M95_12600</name>
</gene>
<evidence type="ECO:0000313" key="3">
    <source>
        <dbReference type="Proteomes" id="UP001568698"/>
    </source>
</evidence>
<dbReference type="Proteomes" id="UP001568698">
    <property type="component" value="Unassembled WGS sequence"/>
</dbReference>
<feature type="transmembrane region" description="Helical" evidence="1">
    <location>
        <begin position="12"/>
        <end position="29"/>
    </location>
</feature>
<keyword evidence="1" id="KW-0812">Transmembrane</keyword>
<organism evidence="2 3">
    <name type="scientific">Pseudodesulfovibrio karagichevae</name>
    <dbReference type="NCBI Taxonomy" id="3239305"/>
    <lineage>
        <taxon>Bacteria</taxon>
        <taxon>Pseudomonadati</taxon>
        <taxon>Thermodesulfobacteriota</taxon>
        <taxon>Desulfovibrionia</taxon>
        <taxon>Desulfovibrionales</taxon>
        <taxon>Desulfovibrionaceae</taxon>
    </lineage>
</organism>
<keyword evidence="1" id="KW-0472">Membrane</keyword>
<proteinExistence type="predicted"/>
<protein>
    <submittedName>
        <fullName evidence="2">Uncharacterized protein</fullName>
    </submittedName>
</protein>
<evidence type="ECO:0000313" key="2">
    <source>
        <dbReference type="EMBL" id="MEZ7197596.1"/>
    </source>
</evidence>
<accession>A0ABV4K3P5</accession>
<reference evidence="2 3" key="1">
    <citation type="submission" date="2024-08" db="EMBL/GenBank/DDBJ databases">
        <title>Sulfate-reducing bacteria isolated from formation water of the oil field in Kazakhstan and description of Pseudodesulfovibrio sp.</title>
        <authorList>
            <person name="Bidzhieva S.K."/>
            <person name="Tourova T.P."/>
            <person name="Grouzdev D.S."/>
            <person name="Beletsky A.V."/>
            <person name="Sokolova D.S."/>
            <person name="Samigullina S.R."/>
            <person name="Poltaraus A.B."/>
            <person name="Avtukh A.N."/>
            <person name="Tereshina V.M."/>
            <person name="Zhaparov N.S."/>
            <person name="Mardanov A.V."/>
            <person name="Nazina T.N."/>
        </authorList>
    </citation>
    <scope>NUCLEOTIDE SEQUENCE [LARGE SCALE GENOMIC DNA]</scope>
    <source>
        <strain evidence="2 3">9FUS</strain>
    </source>
</reference>
<dbReference type="RefSeq" id="WP_371387110.1">
    <property type="nucleotide sequence ID" value="NZ_JBGLYH010000036.1"/>
</dbReference>